<dbReference type="Pfam" id="PF00787">
    <property type="entry name" value="PX"/>
    <property type="match status" value="1"/>
</dbReference>
<evidence type="ECO:0000259" key="1">
    <source>
        <dbReference type="PROSITE" id="PS50195"/>
    </source>
</evidence>
<dbReference type="GO" id="GO:0035091">
    <property type="term" value="F:phosphatidylinositol binding"/>
    <property type="evidence" value="ECO:0007669"/>
    <property type="project" value="InterPro"/>
</dbReference>
<organism evidence="2">
    <name type="scientific">Hemiselmis tepida</name>
    <dbReference type="NCBI Taxonomy" id="464990"/>
    <lineage>
        <taxon>Eukaryota</taxon>
        <taxon>Cryptophyceae</taxon>
        <taxon>Cryptomonadales</taxon>
        <taxon>Hemiselmidaceae</taxon>
        <taxon>Hemiselmis</taxon>
    </lineage>
</organism>
<dbReference type="SMART" id="SM00312">
    <property type="entry name" value="PX"/>
    <property type="match status" value="1"/>
</dbReference>
<feature type="domain" description="PX" evidence="1">
    <location>
        <begin position="29"/>
        <end position="144"/>
    </location>
</feature>
<proteinExistence type="predicted"/>
<dbReference type="EMBL" id="HBFN01022378">
    <property type="protein sequence ID" value="CAD8799395.1"/>
    <property type="molecule type" value="Transcribed_RNA"/>
</dbReference>
<dbReference type="InterPro" id="IPR001683">
    <property type="entry name" value="PX_dom"/>
</dbReference>
<protein>
    <recommendedName>
        <fullName evidence="1">PX domain-containing protein</fullName>
    </recommendedName>
</protein>
<evidence type="ECO:0000313" key="2">
    <source>
        <dbReference type="EMBL" id="CAD8799395.1"/>
    </source>
</evidence>
<name>A0A7S0VVR5_9CRYP</name>
<dbReference type="InterPro" id="IPR036871">
    <property type="entry name" value="PX_dom_sf"/>
</dbReference>
<dbReference type="PROSITE" id="PS50195">
    <property type="entry name" value="PX"/>
    <property type="match status" value="1"/>
</dbReference>
<dbReference type="SUPFAM" id="SSF64268">
    <property type="entry name" value="PX domain"/>
    <property type="match status" value="1"/>
</dbReference>
<dbReference type="CDD" id="cd06093">
    <property type="entry name" value="PX_domain"/>
    <property type="match status" value="1"/>
</dbReference>
<dbReference type="PANTHER" id="PTHR12431">
    <property type="entry name" value="SORTING NEXIN 17 AND 27"/>
    <property type="match status" value="1"/>
</dbReference>
<sequence length="145" mass="16930">MGREEPSLERGKYRTKGLKEGQDDVRVFFKEPYNVRGKDRLLCFVGEHTVYPFVVVYNDSKWNMEKRFSDFAALDEALDELYKAEEDVQLPEFPEKKMFGSLSPALIKERQASLEKYMKAIAVDEYVMQARVLREFLETPDTKSG</sequence>
<accession>A0A7S0VVR5</accession>
<dbReference type="GO" id="GO:0005769">
    <property type="term" value="C:early endosome"/>
    <property type="evidence" value="ECO:0007669"/>
    <property type="project" value="TreeGrafter"/>
</dbReference>
<reference evidence="2" key="1">
    <citation type="submission" date="2021-01" db="EMBL/GenBank/DDBJ databases">
        <authorList>
            <person name="Corre E."/>
            <person name="Pelletier E."/>
            <person name="Niang G."/>
            <person name="Scheremetjew M."/>
            <person name="Finn R."/>
            <person name="Kale V."/>
            <person name="Holt S."/>
            <person name="Cochrane G."/>
            <person name="Meng A."/>
            <person name="Brown T."/>
            <person name="Cohen L."/>
        </authorList>
    </citation>
    <scope>NUCLEOTIDE SEQUENCE</scope>
    <source>
        <strain evidence="2">CCMP443</strain>
    </source>
</reference>
<dbReference type="Gene3D" id="3.30.1520.10">
    <property type="entry name" value="Phox-like domain"/>
    <property type="match status" value="1"/>
</dbReference>
<dbReference type="GO" id="GO:0032456">
    <property type="term" value="P:endocytic recycling"/>
    <property type="evidence" value="ECO:0007669"/>
    <property type="project" value="TreeGrafter"/>
</dbReference>
<dbReference type="GO" id="GO:0006886">
    <property type="term" value="P:intracellular protein transport"/>
    <property type="evidence" value="ECO:0007669"/>
    <property type="project" value="TreeGrafter"/>
</dbReference>
<gene>
    <name evidence="2" type="ORF">HTEP1355_LOCUS13036</name>
</gene>
<dbReference type="AlphaFoldDB" id="A0A7S0VVR5"/>
<dbReference type="PANTHER" id="PTHR12431:SF14">
    <property type="entry name" value="LD15323P"/>
    <property type="match status" value="1"/>
</dbReference>